<protein>
    <submittedName>
        <fullName evidence="3">DUF2167 domain-containing protein</fullName>
    </submittedName>
</protein>
<dbReference type="AlphaFoldDB" id="A0A7X1B2X3"/>
<evidence type="ECO:0000256" key="2">
    <source>
        <dbReference type="SAM" id="SignalP"/>
    </source>
</evidence>
<organism evidence="3 4">
    <name type="scientific">Pelagicoccus albus</name>
    <dbReference type="NCBI Taxonomy" id="415222"/>
    <lineage>
        <taxon>Bacteria</taxon>
        <taxon>Pseudomonadati</taxon>
        <taxon>Verrucomicrobiota</taxon>
        <taxon>Opitutia</taxon>
        <taxon>Puniceicoccales</taxon>
        <taxon>Pelagicoccaceae</taxon>
        <taxon>Pelagicoccus</taxon>
    </lineage>
</organism>
<proteinExistence type="predicted"/>
<accession>A0A7X1B2X3</accession>
<feature type="transmembrane region" description="Helical" evidence="1">
    <location>
        <begin position="275"/>
        <end position="294"/>
    </location>
</feature>
<keyword evidence="1" id="KW-0472">Membrane</keyword>
<keyword evidence="1" id="KW-0812">Transmembrane</keyword>
<feature type="signal peptide" evidence="2">
    <location>
        <begin position="1"/>
        <end position="22"/>
    </location>
</feature>
<dbReference type="Pfam" id="PF09935">
    <property type="entry name" value="DUF2167"/>
    <property type="match status" value="1"/>
</dbReference>
<sequence length="312" mass="34828">MKSPLLLLIALLATLVPFVSQAQDDSAAPQSYVDEEAEAQAQWDAFMDSLAWQAEGDGNLNEWATIDIPEGFSYLNGEDASRLMQAYGNLPSEYEGLVATNDLNWLVLFQFDPSGYVRDDEKDELDADALMDQMLENQRLGNQYREEQGLEPMYIDGWAMEPRYNERTNNLEWGLLLHSGNSTEQFVNYETKLLGREGVMEVTLICDMADLQTILPTYQDLLLGHQYKEGKSYAEYRQGDKVAEYGLTALIAGGAIYGAAKLGLVGTILAFGKKFLKLIIIGLVAIGAAFKKFFSRLTGREVREESPDQSAQ</sequence>
<keyword evidence="1" id="KW-1133">Transmembrane helix</keyword>
<evidence type="ECO:0000313" key="4">
    <source>
        <dbReference type="Proteomes" id="UP000526501"/>
    </source>
</evidence>
<reference evidence="3 4" key="1">
    <citation type="submission" date="2020-07" db="EMBL/GenBank/DDBJ databases">
        <authorList>
            <person name="Feng X."/>
        </authorList>
    </citation>
    <scope>NUCLEOTIDE SEQUENCE [LARGE SCALE GENOMIC DNA]</scope>
    <source>
        <strain evidence="3 4">JCM23202</strain>
    </source>
</reference>
<dbReference type="EMBL" id="JACHVC010000001">
    <property type="protein sequence ID" value="MBC2604587.1"/>
    <property type="molecule type" value="Genomic_DNA"/>
</dbReference>
<dbReference type="InterPro" id="IPR018682">
    <property type="entry name" value="DUF2167_membr"/>
</dbReference>
<gene>
    <name evidence="3" type="ORF">H5P27_00800</name>
</gene>
<feature type="chain" id="PRO_5031530147" evidence="2">
    <location>
        <begin position="23"/>
        <end position="312"/>
    </location>
</feature>
<name>A0A7X1B2X3_9BACT</name>
<evidence type="ECO:0000313" key="3">
    <source>
        <dbReference type="EMBL" id="MBC2604587.1"/>
    </source>
</evidence>
<dbReference type="RefSeq" id="WP_185658478.1">
    <property type="nucleotide sequence ID" value="NZ_CAWPOO010000001.1"/>
</dbReference>
<comment type="caution">
    <text evidence="3">The sequence shown here is derived from an EMBL/GenBank/DDBJ whole genome shotgun (WGS) entry which is preliminary data.</text>
</comment>
<keyword evidence="4" id="KW-1185">Reference proteome</keyword>
<keyword evidence="2" id="KW-0732">Signal</keyword>
<dbReference type="Proteomes" id="UP000526501">
    <property type="component" value="Unassembled WGS sequence"/>
</dbReference>
<evidence type="ECO:0000256" key="1">
    <source>
        <dbReference type="SAM" id="Phobius"/>
    </source>
</evidence>